<evidence type="ECO:0000256" key="1">
    <source>
        <dbReference type="SAM" id="MobiDB-lite"/>
    </source>
</evidence>
<dbReference type="CDD" id="cd00303">
    <property type="entry name" value="retropepsin_like"/>
    <property type="match status" value="1"/>
</dbReference>
<sequence length="1203" mass="135840">MDMENRMSKMEKAYENIKTDIEDRLDRVQLDTQNYIAKSQEDMLARIAAMLSGNPSEKKGSVIIDPSAIKEEHKQSSGKAPMASEAPVMNQQVSYPESSLPGVTTYDGPSEYVVPDLNEIEKIRNEFPKMVEDRYKRLEDKVKAMESTKIIPGTDARELSLVPDLVLPPKFKMPEFEKYAGTTCPEAHITMFIRRMTGYIDNDPLLIHCFQDSLTGSAARWYTQLSCTEITSWKDLAHAFIKQYKHVSDIVPDRVTLQNMEKRHDESFRQYAQRWRDVATQVQPPLLEKEIVMLFLGTLKKPFLNRMIGGATKDFSDIIMNGEMIENAIRSGKIEDQEYQKKTNSRRKEGSSSNAAIYNVAYSKPLTVGQSKTSTTASSAHPTQRTDQRKKIETVEFTPIPMTYGELFKNLYDTHIISPFYVSPIQPPYPPWYDPKVKCEYHGGVPGHSIENCTAFKKAVERLIKIGVLKIDDSPNTNPLPNHAGPSVNALINKKGRRIKASVEDVKSPLNWVWQIMVKAGLLQTNTESEELSPEGSCQYHNTKDHDIQHCATFKALVQQMMNNKELEFFERNELEEADICVTEEEVPKQTSSFPVLIISGTKKQENGESSKPRIVFQKPTPFHFEDQKRVPWKYDCGIITQEGTQENPVKEVNDTGFFTRSGKRYVPEKIDNPKGKAVAVDQEKPKDDEYPVNQPVSEEQAKEFLKFLKHSDYSVVEHLHKLPARISILSLLLSSEAHRNALMKVLNETFVPSDVSVNKLDRLVNNINAPNYIYFNDDEIPSGGMGTTKALHITTRCKSYTLPGVLIDNGSALNVLPLATMERLPIDSSHMKACNNTVRAFDGTERKVIGKIEVPLIIGPNTYEIDFIVMDIRPTYNCLLGRPWIHAAGAVPSSLHQKLKFILDGQLVTVNAEEEIIASVTTDAPYIEADEKAVECSFRSLEFVNATFVAEGNRLSIPRLPNATKMGVKLTVGKGARAGMGLGKRLQGRKYAPTITPKWDRFGLGYKPNIKERQKEILKKQERRKARLRGEEISWEPITFPKLSESFISGGIIHPDLVEKKEEEKLQDMMEALDINVIFEKEKSEIYLRGICPYAPGSVLNNWTAEALPTVFRSASESLDITVSSDAEINSEPAVELEVCLDEPGDYEESLDYDLSPDLLRMINQDEKQILPHKESLEMVNLGNENEKKEMSSLGPIKTCLG</sequence>
<organism evidence="3 4">
    <name type="scientific">Hibiscus sabdariffa</name>
    <name type="common">roselle</name>
    <dbReference type="NCBI Taxonomy" id="183260"/>
    <lineage>
        <taxon>Eukaryota</taxon>
        <taxon>Viridiplantae</taxon>
        <taxon>Streptophyta</taxon>
        <taxon>Embryophyta</taxon>
        <taxon>Tracheophyta</taxon>
        <taxon>Spermatophyta</taxon>
        <taxon>Magnoliopsida</taxon>
        <taxon>eudicotyledons</taxon>
        <taxon>Gunneridae</taxon>
        <taxon>Pentapetalae</taxon>
        <taxon>rosids</taxon>
        <taxon>malvids</taxon>
        <taxon>Malvales</taxon>
        <taxon>Malvaceae</taxon>
        <taxon>Malvoideae</taxon>
        <taxon>Hibiscus</taxon>
    </lineage>
</organism>
<evidence type="ECO:0000313" key="4">
    <source>
        <dbReference type="Proteomes" id="UP001396334"/>
    </source>
</evidence>
<dbReference type="Gene3D" id="2.40.70.10">
    <property type="entry name" value="Acid Proteases"/>
    <property type="match status" value="1"/>
</dbReference>
<accession>A0ABR2RU36</accession>
<feature type="region of interest" description="Disordered" evidence="1">
    <location>
        <begin position="675"/>
        <end position="694"/>
    </location>
</feature>
<protein>
    <recommendedName>
        <fullName evidence="2">Retrotransposon gag domain-containing protein</fullName>
    </recommendedName>
</protein>
<feature type="region of interest" description="Disordered" evidence="1">
    <location>
        <begin position="369"/>
        <end position="390"/>
    </location>
</feature>
<keyword evidence="4" id="KW-1185">Reference proteome</keyword>
<comment type="caution">
    <text evidence="3">The sequence shown here is derived from an EMBL/GenBank/DDBJ whole genome shotgun (WGS) entry which is preliminary data.</text>
</comment>
<evidence type="ECO:0000313" key="3">
    <source>
        <dbReference type="EMBL" id="KAK9016482.1"/>
    </source>
</evidence>
<dbReference type="InterPro" id="IPR005162">
    <property type="entry name" value="Retrotrans_gag_dom"/>
</dbReference>
<name>A0ABR2RU36_9ROSI</name>
<dbReference type="EMBL" id="JBBPBN010000020">
    <property type="protein sequence ID" value="KAK9016482.1"/>
    <property type="molecule type" value="Genomic_DNA"/>
</dbReference>
<reference evidence="3 4" key="1">
    <citation type="journal article" date="2024" name="G3 (Bethesda)">
        <title>Genome assembly of Hibiscus sabdariffa L. provides insights into metabolisms of medicinal natural products.</title>
        <authorList>
            <person name="Kim T."/>
        </authorList>
    </citation>
    <scope>NUCLEOTIDE SEQUENCE [LARGE SCALE GENOMIC DNA]</scope>
    <source>
        <strain evidence="3">TK-2024</strain>
        <tissue evidence="3">Old leaves</tissue>
    </source>
</reference>
<dbReference type="InterPro" id="IPR021109">
    <property type="entry name" value="Peptidase_aspartic_dom_sf"/>
</dbReference>
<dbReference type="Pfam" id="PF03732">
    <property type="entry name" value="Retrotrans_gag"/>
    <property type="match status" value="1"/>
</dbReference>
<feature type="domain" description="Retrotransposon gag" evidence="2">
    <location>
        <begin position="212"/>
        <end position="299"/>
    </location>
</feature>
<dbReference type="Proteomes" id="UP001396334">
    <property type="component" value="Unassembled WGS sequence"/>
</dbReference>
<dbReference type="PANTHER" id="PTHR32108">
    <property type="entry name" value="DNA-DIRECTED RNA POLYMERASE SUBUNIT ALPHA"/>
    <property type="match status" value="1"/>
</dbReference>
<evidence type="ECO:0000259" key="2">
    <source>
        <dbReference type="Pfam" id="PF03732"/>
    </source>
</evidence>
<proteinExistence type="predicted"/>
<dbReference type="PANTHER" id="PTHR32108:SF5">
    <property type="entry name" value="DYNACTIN SUBUNIT 1-LIKE"/>
    <property type="match status" value="1"/>
</dbReference>
<gene>
    <name evidence="3" type="ORF">V6N11_078978</name>
</gene>
<feature type="compositionally biased region" description="Polar residues" evidence="1">
    <location>
        <begin position="369"/>
        <end position="383"/>
    </location>
</feature>